<keyword evidence="6 10" id="KW-1278">Translocase</keyword>
<comment type="similarity">
    <text evidence="2 10">Belongs to the complex I subunit 4L family.</text>
</comment>
<organism evidence="11 12">
    <name type="scientific">Rhodococcoides kroppenstedtii</name>
    <dbReference type="NCBI Taxonomy" id="293050"/>
    <lineage>
        <taxon>Bacteria</taxon>
        <taxon>Bacillati</taxon>
        <taxon>Actinomycetota</taxon>
        <taxon>Actinomycetes</taxon>
        <taxon>Mycobacteriales</taxon>
        <taxon>Nocardiaceae</taxon>
        <taxon>Rhodococcoides</taxon>
    </lineage>
</organism>
<name>A0A1I0TH28_9NOCA</name>
<evidence type="ECO:0000256" key="2">
    <source>
        <dbReference type="ARBA" id="ARBA00010519"/>
    </source>
</evidence>
<dbReference type="PANTHER" id="PTHR11434:SF21">
    <property type="entry name" value="NADH DEHYDROGENASE SUBUNIT 4L-RELATED"/>
    <property type="match status" value="1"/>
</dbReference>
<dbReference type="EMBL" id="FOJN01000006">
    <property type="protein sequence ID" value="SFA51082.1"/>
    <property type="molecule type" value="Genomic_DNA"/>
</dbReference>
<keyword evidence="5 10" id="KW-0874">Quinone</keyword>
<accession>A0A1I0TH28</accession>
<keyword evidence="8 10" id="KW-0520">NAD</keyword>
<dbReference type="AlphaFoldDB" id="A0A1I0TH28"/>
<dbReference type="GO" id="GO:0042773">
    <property type="term" value="P:ATP synthesis coupled electron transport"/>
    <property type="evidence" value="ECO:0007669"/>
    <property type="project" value="InterPro"/>
</dbReference>
<evidence type="ECO:0000256" key="6">
    <source>
        <dbReference type="ARBA" id="ARBA00022967"/>
    </source>
</evidence>
<dbReference type="Proteomes" id="UP000182054">
    <property type="component" value="Unassembled WGS sequence"/>
</dbReference>
<keyword evidence="7 10" id="KW-1133">Transmembrane helix</keyword>
<comment type="subcellular location">
    <subcellularLocation>
        <location evidence="10">Cell membrane</location>
        <topology evidence="10">Multi-pass membrane protein</topology>
    </subcellularLocation>
    <subcellularLocation>
        <location evidence="1">Membrane</location>
        <topology evidence="1">Multi-pass membrane protein</topology>
    </subcellularLocation>
</comment>
<dbReference type="RefSeq" id="WP_068149108.1">
    <property type="nucleotide sequence ID" value="NZ_FOJN01000006.1"/>
</dbReference>
<dbReference type="Pfam" id="PF00420">
    <property type="entry name" value="Oxidored_q2"/>
    <property type="match status" value="1"/>
</dbReference>
<dbReference type="GeneID" id="85485896"/>
<dbReference type="Gene3D" id="1.10.287.3510">
    <property type="match status" value="1"/>
</dbReference>
<dbReference type="PANTHER" id="PTHR11434">
    <property type="entry name" value="NADH-UBIQUINONE OXIDOREDUCTASE SUBUNIT ND4L"/>
    <property type="match status" value="1"/>
</dbReference>
<comment type="subunit">
    <text evidence="10">NDH-1 is composed of 14 different subunits. Subunits NuoA, H, J, K, L, M, N constitute the membrane sector of the complex.</text>
</comment>
<keyword evidence="4 10" id="KW-0812">Transmembrane</keyword>
<comment type="catalytic activity">
    <reaction evidence="10">
        <text>a quinone + NADH + 5 H(+)(in) = a quinol + NAD(+) + 4 H(+)(out)</text>
        <dbReference type="Rhea" id="RHEA:57888"/>
        <dbReference type="ChEBI" id="CHEBI:15378"/>
        <dbReference type="ChEBI" id="CHEBI:24646"/>
        <dbReference type="ChEBI" id="CHEBI:57540"/>
        <dbReference type="ChEBI" id="CHEBI:57945"/>
        <dbReference type="ChEBI" id="CHEBI:132124"/>
    </reaction>
</comment>
<evidence type="ECO:0000256" key="7">
    <source>
        <dbReference type="ARBA" id="ARBA00022989"/>
    </source>
</evidence>
<feature type="transmembrane region" description="Helical" evidence="10">
    <location>
        <begin position="28"/>
        <end position="48"/>
    </location>
</feature>
<reference evidence="11 12" key="1">
    <citation type="submission" date="2016-10" db="EMBL/GenBank/DDBJ databases">
        <authorList>
            <person name="de Groot N.N."/>
        </authorList>
    </citation>
    <scope>NUCLEOTIDE SEQUENCE [LARGE SCALE GENOMIC DNA]</scope>
    <source>
        <strain evidence="11 12">DSM 44908</strain>
    </source>
</reference>
<sequence length="99" mass="10803">MNPDHYLYLAAALFTIGASGVLLRRNAIVVFMCVELMLNAANLAFVTVARTRSEVDGQVFAFFTMVVAAAEVVVGLAIIMAIFRSRRSVSVDDDSLLKF</sequence>
<keyword evidence="3 10" id="KW-0813">Transport</keyword>
<dbReference type="InterPro" id="IPR039428">
    <property type="entry name" value="NUOK/Mnh_C1-like"/>
</dbReference>
<dbReference type="OrthoDB" id="9810120at2"/>
<keyword evidence="10" id="KW-1003">Cell membrane</keyword>
<evidence type="ECO:0000256" key="1">
    <source>
        <dbReference type="ARBA" id="ARBA00004141"/>
    </source>
</evidence>
<feature type="transmembrane region" description="Helical" evidence="10">
    <location>
        <begin position="6"/>
        <end position="23"/>
    </location>
</feature>
<dbReference type="EC" id="7.1.1.-" evidence="10"/>
<feature type="transmembrane region" description="Helical" evidence="10">
    <location>
        <begin position="60"/>
        <end position="83"/>
    </location>
</feature>
<dbReference type="NCBIfam" id="NF004320">
    <property type="entry name" value="PRK05715.1-2"/>
    <property type="match status" value="1"/>
</dbReference>
<evidence type="ECO:0000256" key="9">
    <source>
        <dbReference type="ARBA" id="ARBA00023136"/>
    </source>
</evidence>
<dbReference type="HAMAP" id="MF_01456">
    <property type="entry name" value="NDH1_NuoK"/>
    <property type="match status" value="1"/>
</dbReference>
<evidence type="ECO:0000256" key="10">
    <source>
        <dbReference type="HAMAP-Rule" id="MF_01456"/>
    </source>
</evidence>
<evidence type="ECO:0000256" key="5">
    <source>
        <dbReference type="ARBA" id="ARBA00022719"/>
    </source>
</evidence>
<dbReference type="GO" id="GO:0005886">
    <property type="term" value="C:plasma membrane"/>
    <property type="evidence" value="ECO:0007669"/>
    <property type="project" value="UniProtKB-SubCell"/>
</dbReference>
<comment type="function">
    <text evidence="10">NDH-1 shuttles electrons from NADH, via FMN and iron-sulfur (Fe-S) centers, to quinones in the respiratory chain. The immediate electron acceptor for the enzyme in this species is believed to be a menaquinone. Couples the redox reaction to proton translocation (for every two electrons transferred, four hydrogen ions are translocated across the cytoplasmic membrane), and thus conserves the redox energy in a proton gradient.</text>
</comment>
<dbReference type="GO" id="GO:0050136">
    <property type="term" value="F:NADH dehydrogenase (quinone) (non-electrogenic) activity"/>
    <property type="evidence" value="ECO:0007669"/>
    <property type="project" value="UniProtKB-UniRule"/>
</dbReference>
<dbReference type="GO" id="GO:0030964">
    <property type="term" value="C:NADH dehydrogenase complex"/>
    <property type="evidence" value="ECO:0007669"/>
    <property type="project" value="TreeGrafter"/>
</dbReference>
<keyword evidence="9 10" id="KW-0472">Membrane</keyword>
<gene>
    <name evidence="10" type="primary">nuoK</name>
    <name evidence="11" type="ORF">SAMN05444374_106177</name>
</gene>
<evidence type="ECO:0000313" key="12">
    <source>
        <dbReference type="Proteomes" id="UP000182054"/>
    </source>
</evidence>
<dbReference type="GO" id="GO:0048038">
    <property type="term" value="F:quinone binding"/>
    <property type="evidence" value="ECO:0007669"/>
    <property type="project" value="UniProtKB-KW"/>
</dbReference>
<protein>
    <recommendedName>
        <fullName evidence="10">NADH-quinone oxidoreductase subunit K</fullName>
        <ecNumber evidence="10">7.1.1.-</ecNumber>
    </recommendedName>
    <alternativeName>
        <fullName evidence="10">NADH dehydrogenase I subunit K</fullName>
    </alternativeName>
    <alternativeName>
        <fullName evidence="10">NDH-1 subunit K</fullName>
    </alternativeName>
</protein>
<evidence type="ECO:0000256" key="8">
    <source>
        <dbReference type="ARBA" id="ARBA00023027"/>
    </source>
</evidence>
<evidence type="ECO:0000256" key="4">
    <source>
        <dbReference type="ARBA" id="ARBA00022692"/>
    </source>
</evidence>
<dbReference type="FunFam" id="1.10.287.3510:FF:000001">
    <property type="entry name" value="NADH-quinone oxidoreductase subunit K"/>
    <property type="match status" value="1"/>
</dbReference>
<dbReference type="InterPro" id="IPR001133">
    <property type="entry name" value="NADH_UbQ_OxRdtase_chain4L/K"/>
</dbReference>
<proteinExistence type="inferred from homology"/>
<evidence type="ECO:0000256" key="3">
    <source>
        <dbReference type="ARBA" id="ARBA00022448"/>
    </source>
</evidence>
<evidence type="ECO:0000313" key="11">
    <source>
        <dbReference type="EMBL" id="SFA51082.1"/>
    </source>
</evidence>